<proteinExistence type="predicted"/>
<name>A0A873WBP9_9CAUD</name>
<feature type="transmembrane region" description="Helical" evidence="1">
    <location>
        <begin position="24"/>
        <end position="45"/>
    </location>
</feature>
<reference evidence="2" key="1">
    <citation type="submission" date="2020-07" db="EMBL/GenBank/DDBJ databases">
        <title>Complete genome sequence of Burkholderia cenocepacia myophage Mica.</title>
        <authorList>
            <person name="Garcia J.A."/>
            <person name="Yao G.W."/>
            <person name="Guadalupe Vizoso-Pinto M."/>
            <person name="Gonzalez C."/>
            <person name="Liu M.L."/>
            <person name="Gill J."/>
        </authorList>
    </citation>
    <scope>NUCLEOTIDE SEQUENCE</scope>
</reference>
<evidence type="ECO:0000313" key="2">
    <source>
        <dbReference type="EMBL" id="QPB08650.1"/>
    </source>
</evidence>
<dbReference type="EMBL" id="MT701586">
    <property type="protein sequence ID" value="QPB08650.1"/>
    <property type="molecule type" value="Genomic_DNA"/>
</dbReference>
<keyword evidence="1" id="KW-0812">Transmembrane</keyword>
<accession>A0A873WBP9</accession>
<keyword evidence="3" id="KW-1185">Reference proteome</keyword>
<gene>
    <name evidence="2" type="ORF">CPT_Mica_038</name>
</gene>
<keyword evidence="1" id="KW-1133">Transmembrane helix</keyword>
<dbReference type="Proteomes" id="UP000663491">
    <property type="component" value="Segment"/>
</dbReference>
<evidence type="ECO:0000313" key="3">
    <source>
        <dbReference type="Proteomes" id="UP000663491"/>
    </source>
</evidence>
<evidence type="ECO:0000256" key="1">
    <source>
        <dbReference type="SAM" id="Phobius"/>
    </source>
</evidence>
<protein>
    <submittedName>
        <fullName evidence="2">Putative membrane protein</fullName>
    </submittedName>
</protein>
<sequence>MKIAIVILAALVFAVIISMSFPSATIWQVALAPAAVCFAALAFNFRKGQ</sequence>
<keyword evidence="1" id="KW-0472">Membrane</keyword>
<organism evidence="2 3">
    <name type="scientific">Burkholderia phage Mica</name>
    <dbReference type="NCBI Taxonomy" id="2767579"/>
    <lineage>
        <taxon>Viruses</taxon>
        <taxon>Duplodnaviria</taxon>
        <taxon>Heunggongvirae</taxon>
        <taxon>Uroviricota</taxon>
        <taxon>Caudoviricetes</taxon>
        <taxon>Micavirus</taxon>
        <taxon>Micavirus Mica</taxon>
    </lineage>
</organism>